<comment type="subcellular location">
    <subcellularLocation>
        <location evidence="1">Nucleus</location>
    </subcellularLocation>
</comment>
<dbReference type="InterPro" id="IPR036864">
    <property type="entry name" value="Zn2-C6_fun-type_DNA-bd_sf"/>
</dbReference>
<sequence>MASQKESMATVAPATDRSRTSAPDSDQPSLVNVTATLEAGFGTNPSRRREKPQLSCNLCRRRKLRCDRQQTCSSCSSRGLACTYAENQSLPKPASMHDRIVQLERLVMSLIPVSARASTPGDVAVTPSQGLVAASEPGPTLAADPGPHSVPTPASDPTPVAVPVPVPAPAAVLDRVDASATVITPTDTAPSAAEPNPLIDVSSECGSMRISPSELRYFGSDHWAAILESIADLKDHFDREERSRLARDDQDNFGGGDANNAMGRRRCHILLLYGCPLPSSQAEILAALPPKSAVDRYISRYFNRLDLVHFVHEELLFMVLGFFTSNFKTVQCLILGEYTKSGPYVLETVIHYIYIEMNLRGDADKDIWLLFALEVNLAMRMGYHRDPSHFPGISPLQSEMRRRLWATVLQGDISLSTQMGMPRMISDSKWDTAEPRNFSDFDFGEDTAELPPPRPEITPVLGIIARRRMYVALGAVCDVTAAVHHCNYAEIMRADGILHEAAANIPPPLKPKPMATSLTDAPEIIMARLFIANLFHKGQIMLHRRFLYLESPSRDKDVFAYSRTTCLDASLAALEIQNILDEETRPGGQLYMMRWRVSSIMNHTFLTATMVLSSMLHRVQTLHREDEILSALRRARTIWMRASSSSHEAKKAAETVSIVLARAGECRSSTQGQQYVNSTEHSERHSGMHAARSQQGSEGTVGDGVRELEVLSRDNLTSLGIAAFNLDRFVMPGLLGDFTPPDTRDQTISFSASSVADNFDIPLDEWVQMAGTGFGTNW</sequence>
<dbReference type="PANTHER" id="PTHR31001">
    <property type="entry name" value="UNCHARACTERIZED TRANSCRIPTIONAL REGULATORY PROTEIN"/>
    <property type="match status" value="1"/>
</dbReference>
<feature type="domain" description="Zn(2)-C6 fungal-type" evidence="5">
    <location>
        <begin position="55"/>
        <end position="84"/>
    </location>
</feature>
<feature type="region of interest" description="Disordered" evidence="4">
    <location>
        <begin position="134"/>
        <end position="156"/>
    </location>
</feature>
<dbReference type="SUPFAM" id="SSF57701">
    <property type="entry name" value="Zn2/Cys6 DNA-binding domain"/>
    <property type="match status" value="1"/>
</dbReference>
<comment type="caution">
    <text evidence="6">The sequence shown here is derived from an EMBL/GenBank/DDBJ whole genome shotgun (WGS) entry which is preliminary data.</text>
</comment>
<dbReference type="Pfam" id="PF04082">
    <property type="entry name" value="Fungal_trans"/>
    <property type="match status" value="1"/>
</dbReference>
<evidence type="ECO:0000313" key="7">
    <source>
        <dbReference type="Proteomes" id="UP001303760"/>
    </source>
</evidence>
<dbReference type="PROSITE" id="PS50048">
    <property type="entry name" value="ZN2_CY6_FUNGAL_2"/>
    <property type="match status" value="1"/>
</dbReference>
<dbReference type="GO" id="GO:0006351">
    <property type="term" value="P:DNA-templated transcription"/>
    <property type="evidence" value="ECO:0007669"/>
    <property type="project" value="InterPro"/>
</dbReference>
<dbReference type="CDD" id="cd00067">
    <property type="entry name" value="GAL4"/>
    <property type="match status" value="1"/>
</dbReference>
<dbReference type="GO" id="GO:0008270">
    <property type="term" value="F:zinc ion binding"/>
    <property type="evidence" value="ECO:0007669"/>
    <property type="project" value="InterPro"/>
</dbReference>
<dbReference type="SMART" id="SM00066">
    <property type="entry name" value="GAL4"/>
    <property type="match status" value="1"/>
</dbReference>
<protein>
    <submittedName>
        <fullName evidence="6">Fusarisetin A cluster transcription factor</fullName>
    </submittedName>
</protein>
<keyword evidence="7" id="KW-1185">Reference proteome</keyword>
<evidence type="ECO:0000259" key="5">
    <source>
        <dbReference type="PROSITE" id="PS50048"/>
    </source>
</evidence>
<organism evidence="6 7">
    <name type="scientific">Achaetomium macrosporum</name>
    <dbReference type="NCBI Taxonomy" id="79813"/>
    <lineage>
        <taxon>Eukaryota</taxon>
        <taxon>Fungi</taxon>
        <taxon>Dikarya</taxon>
        <taxon>Ascomycota</taxon>
        <taxon>Pezizomycotina</taxon>
        <taxon>Sordariomycetes</taxon>
        <taxon>Sordariomycetidae</taxon>
        <taxon>Sordariales</taxon>
        <taxon>Chaetomiaceae</taxon>
        <taxon>Achaetomium</taxon>
    </lineage>
</organism>
<dbReference type="PROSITE" id="PS00463">
    <property type="entry name" value="ZN2_CY6_FUNGAL_1"/>
    <property type="match status" value="1"/>
</dbReference>
<dbReference type="InterPro" id="IPR001138">
    <property type="entry name" value="Zn2Cys6_DnaBD"/>
</dbReference>
<evidence type="ECO:0000256" key="4">
    <source>
        <dbReference type="SAM" id="MobiDB-lite"/>
    </source>
</evidence>
<dbReference type="Gene3D" id="4.10.240.10">
    <property type="entry name" value="Zn(2)-C6 fungal-type DNA-binding domain"/>
    <property type="match status" value="1"/>
</dbReference>
<dbReference type="Proteomes" id="UP001303760">
    <property type="component" value="Unassembled WGS sequence"/>
</dbReference>
<reference evidence="6" key="1">
    <citation type="journal article" date="2023" name="Mol. Phylogenet. Evol.">
        <title>Genome-scale phylogeny and comparative genomics of the fungal order Sordariales.</title>
        <authorList>
            <person name="Hensen N."/>
            <person name="Bonometti L."/>
            <person name="Westerberg I."/>
            <person name="Brannstrom I.O."/>
            <person name="Guillou S."/>
            <person name="Cros-Aarteil S."/>
            <person name="Calhoun S."/>
            <person name="Haridas S."/>
            <person name="Kuo A."/>
            <person name="Mondo S."/>
            <person name="Pangilinan J."/>
            <person name="Riley R."/>
            <person name="LaButti K."/>
            <person name="Andreopoulos B."/>
            <person name="Lipzen A."/>
            <person name="Chen C."/>
            <person name="Yan M."/>
            <person name="Daum C."/>
            <person name="Ng V."/>
            <person name="Clum A."/>
            <person name="Steindorff A."/>
            <person name="Ohm R.A."/>
            <person name="Martin F."/>
            <person name="Silar P."/>
            <person name="Natvig D.O."/>
            <person name="Lalanne C."/>
            <person name="Gautier V."/>
            <person name="Ament-Velasquez S.L."/>
            <person name="Kruys A."/>
            <person name="Hutchinson M.I."/>
            <person name="Powell A.J."/>
            <person name="Barry K."/>
            <person name="Miller A.N."/>
            <person name="Grigoriev I.V."/>
            <person name="Debuchy R."/>
            <person name="Gladieux P."/>
            <person name="Hiltunen Thoren M."/>
            <person name="Johannesson H."/>
        </authorList>
    </citation>
    <scope>NUCLEOTIDE SEQUENCE</scope>
    <source>
        <strain evidence="6">CBS 532.94</strain>
    </source>
</reference>
<feature type="region of interest" description="Disordered" evidence="4">
    <location>
        <begin position="671"/>
        <end position="701"/>
    </location>
</feature>
<keyword evidence="2" id="KW-0479">Metal-binding</keyword>
<dbReference type="InterPro" id="IPR050613">
    <property type="entry name" value="Sec_Metabolite_Reg"/>
</dbReference>
<evidence type="ECO:0000313" key="6">
    <source>
        <dbReference type="EMBL" id="KAK4233442.1"/>
    </source>
</evidence>
<dbReference type="PANTHER" id="PTHR31001:SF74">
    <property type="entry name" value="ZN(II)2CYS6 TRANSCRIPTION FACTOR (EUROFUNG)"/>
    <property type="match status" value="1"/>
</dbReference>
<dbReference type="SMART" id="SM00906">
    <property type="entry name" value="Fungal_trans"/>
    <property type="match status" value="1"/>
</dbReference>
<evidence type="ECO:0000256" key="3">
    <source>
        <dbReference type="ARBA" id="ARBA00023242"/>
    </source>
</evidence>
<dbReference type="GO" id="GO:0003677">
    <property type="term" value="F:DNA binding"/>
    <property type="evidence" value="ECO:0007669"/>
    <property type="project" value="InterPro"/>
</dbReference>
<dbReference type="GO" id="GO:0000981">
    <property type="term" value="F:DNA-binding transcription factor activity, RNA polymerase II-specific"/>
    <property type="evidence" value="ECO:0007669"/>
    <property type="project" value="InterPro"/>
</dbReference>
<feature type="compositionally biased region" description="Polar residues" evidence="4">
    <location>
        <begin position="20"/>
        <end position="32"/>
    </location>
</feature>
<reference evidence="6" key="2">
    <citation type="submission" date="2023-05" db="EMBL/GenBank/DDBJ databases">
        <authorList>
            <consortium name="Lawrence Berkeley National Laboratory"/>
            <person name="Steindorff A."/>
            <person name="Hensen N."/>
            <person name="Bonometti L."/>
            <person name="Westerberg I."/>
            <person name="Brannstrom I.O."/>
            <person name="Guillou S."/>
            <person name="Cros-Aarteil S."/>
            <person name="Calhoun S."/>
            <person name="Haridas S."/>
            <person name="Kuo A."/>
            <person name="Mondo S."/>
            <person name="Pangilinan J."/>
            <person name="Riley R."/>
            <person name="Labutti K."/>
            <person name="Andreopoulos B."/>
            <person name="Lipzen A."/>
            <person name="Chen C."/>
            <person name="Yanf M."/>
            <person name="Daum C."/>
            <person name="Ng V."/>
            <person name="Clum A."/>
            <person name="Ohm R."/>
            <person name="Martin F."/>
            <person name="Silar P."/>
            <person name="Natvig D."/>
            <person name="Lalanne C."/>
            <person name="Gautier V."/>
            <person name="Ament-Velasquez S.L."/>
            <person name="Kruys A."/>
            <person name="Hutchinson M.I."/>
            <person name="Powell A.J."/>
            <person name="Barry K."/>
            <person name="Miller A.N."/>
            <person name="Grigoriev I.V."/>
            <person name="Debuchy R."/>
            <person name="Gladieux P."/>
            <person name="Thoren M.H."/>
            <person name="Johannesson H."/>
        </authorList>
    </citation>
    <scope>NUCLEOTIDE SEQUENCE</scope>
    <source>
        <strain evidence="6">CBS 532.94</strain>
    </source>
</reference>
<keyword evidence="3" id="KW-0539">Nucleus</keyword>
<dbReference type="EMBL" id="MU860555">
    <property type="protein sequence ID" value="KAK4233442.1"/>
    <property type="molecule type" value="Genomic_DNA"/>
</dbReference>
<evidence type="ECO:0000256" key="2">
    <source>
        <dbReference type="ARBA" id="ARBA00022723"/>
    </source>
</evidence>
<feature type="region of interest" description="Disordered" evidence="4">
    <location>
        <begin position="1"/>
        <end position="32"/>
    </location>
</feature>
<proteinExistence type="predicted"/>
<name>A0AAN7C1M4_9PEZI</name>
<dbReference type="CDD" id="cd12148">
    <property type="entry name" value="fungal_TF_MHR"/>
    <property type="match status" value="1"/>
</dbReference>
<dbReference type="Pfam" id="PF00172">
    <property type="entry name" value="Zn_clus"/>
    <property type="match status" value="1"/>
</dbReference>
<dbReference type="InterPro" id="IPR007219">
    <property type="entry name" value="XnlR_reg_dom"/>
</dbReference>
<evidence type="ECO:0000256" key="1">
    <source>
        <dbReference type="ARBA" id="ARBA00004123"/>
    </source>
</evidence>
<dbReference type="AlphaFoldDB" id="A0AAN7C1M4"/>
<accession>A0AAN7C1M4</accession>
<dbReference type="GO" id="GO:0005634">
    <property type="term" value="C:nucleus"/>
    <property type="evidence" value="ECO:0007669"/>
    <property type="project" value="UniProtKB-SubCell"/>
</dbReference>
<gene>
    <name evidence="6" type="ORF">C8A03DRAFT_38849</name>
</gene>